<sequence length="140" mass="16170">MSSQPLKLLETLELSYFYSFRHLEINNPNLKRLKLKDSWPLYEEGDHTLEIVAPYLQHLEISGDIDDVKCRLVNVSSLVSVELTFDVTCVLFMLQLDEMQMSNAKVPYNKVQFEVASLLRASPHVETLNIDMESYVLKGF</sequence>
<evidence type="ECO:0000313" key="2">
    <source>
        <dbReference type="Proteomes" id="UP000187609"/>
    </source>
</evidence>
<protein>
    <submittedName>
        <fullName evidence="1">Uncharacterized protein</fullName>
    </submittedName>
</protein>
<accession>A0A1J6L5X8</accession>
<dbReference type="EMBL" id="MJEQ01002775">
    <property type="protein sequence ID" value="OIT26545.1"/>
    <property type="molecule type" value="Genomic_DNA"/>
</dbReference>
<reference evidence="1" key="1">
    <citation type="submission" date="2016-11" db="EMBL/GenBank/DDBJ databases">
        <title>The genome of Nicotiana attenuata.</title>
        <authorList>
            <person name="Xu S."/>
            <person name="Brockmoeller T."/>
            <person name="Gaquerel E."/>
            <person name="Navarro A."/>
            <person name="Kuhl H."/>
            <person name="Gase K."/>
            <person name="Ling Z."/>
            <person name="Zhou W."/>
            <person name="Kreitzer C."/>
            <person name="Stanke M."/>
            <person name="Tang H."/>
            <person name="Lyons E."/>
            <person name="Pandey P."/>
            <person name="Pandey S.P."/>
            <person name="Timmermann B."/>
            <person name="Baldwin I.T."/>
        </authorList>
    </citation>
    <scope>NUCLEOTIDE SEQUENCE [LARGE SCALE GENOMIC DNA]</scope>
    <source>
        <strain evidence="1">UT</strain>
    </source>
</reference>
<evidence type="ECO:0000313" key="1">
    <source>
        <dbReference type="EMBL" id="OIT26545.1"/>
    </source>
</evidence>
<dbReference type="AlphaFoldDB" id="A0A1J6L5X8"/>
<dbReference type="OMA" id="DEMQMSN"/>
<proteinExistence type="predicted"/>
<organism evidence="1 2">
    <name type="scientific">Nicotiana attenuata</name>
    <name type="common">Coyote tobacco</name>
    <dbReference type="NCBI Taxonomy" id="49451"/>
    <lineage>
        <taxon>Eukaryota</taxon>
        <taxon>Viridiplantae</taxon>
        <taxon>Streptophyta</taxon>
        <taxon>Embryophyta</taxon>
        <taxon>Tracheophyta</taxon>
        <taxon>Spermatophyta</taxon>
        <taxon>Magnoliopsida</taxon>
        <taxon>eudicotyledons</taxon>
        <taxon>Gunneridae</taxon>
        <taxon>Pentapetalae</taxon>
        <taxon>asterids</taxon>
        <taxon>lamiids</taxon>
        <taxon>Solanales</taxon>
        <taxon>Solanaceae</taxon>
        <taxon>Nicotianoideae</taxon>
        <taxon>Nicotianeae</taxon>
        <taxon>Nicotiana</taxon>
    </lineage>
</organism>
<gene>
    <name evidence="1" type="ORF">A4A49_51897</name>
</gene>
<name>A0A1J6L5X8_NICAT</name>
<dbReference type="Gramene" id="OIT26545">
    <property type="protein sequence ID" value="OIT26545"/>
    <property type="gene ID" value="A4A49_51897"/>
</dbReference>
<comment type="caution">
    <text evidence="1">The sequence shown here is derived from an EMBL/GenBank/DDBJ whole genome shotgun (WGS) entry which is preliminary data.</text>
</comment>
<keyword evidence="2" id="KW-1185">Reference proteome</keyword>
<dbReference type="Proteomes" id="UP000187609">
    <property type="component" value="Unassembled WGS sequence"/>
</dbReference>